<keyword evidence="1" id="KW-1133">Transmembrane helix</keyword>
<dbReference type="Proteomes" id="UP000677126">
    <property type="component" value="Chromosome"/>
</dbReference>
<feature type="transmembrane region" description="Helical" evidence="1">
    <location>
        <begin position="119"/>
        <end position="145"/>
    </location>
</feature>
<dbReference type="Pfam" id="PF05656">
    <property type="entry name" value="DUF805"/>
    <property type="match status" value="1"/>
</dbReference>
<dbReference type="EMBL" id="CP054856">
    <property type="protein sequence ID" value="QVM82571.1"/>
    <property type="molecule type" value="Genomic_DNA"/>
</dbReference>
<reference evidence="2 3" key="1">
    <citation type="journal article" date="2021" name="Int. J. Syst. Evol. Microbiol.">
        <title>Novosphingobium decolorationis sp. nov., an aniline blue-decolourizing bacterium isolated from East Pacific sediment.</title>
        <authorList>
            <person name="Chen X."/>
            <person name="Dong B."/>
            <person name="Chen T."/>
            <person name="Ren N."/>
            <person name="Wang J."/>
            <person name="Xu Y."/>
            <person name="Yang J."/>
            <person name="Zhu S."/>
            <person name="Chen J."/>
        </authorList>
    </citation>
    <scope>NUCLEOTIDE SEQUENCE [LARGE SCALE GENOMIC DNA]</scope>
    <source>
        <strain evidence="2 3">502str22</strain>
    </source>
</reference>
<evidence type="ECO:0000313" key="2">
    <source>
        <dbReference type="EMBL" id="QVM82571.1"/>
    </source>
</evidence>
<name>A0ABX8E305_9SPHN</name>
<organism evidence="2 3">
    <name type="scientific">Novosphingobium decolorationis</name>
    <dbReference type="NCBI Taxonomy" id="2698673"/>
    <lineage>
        <taxon>Bacteria</taxon>
        <taxon>Pseudomonadati</taxon>
        <taxon>Pseudomonadota</taxon>
        <taxon>Alphaproteobacteria</taxon>
        <taxon>Sphingomonadales</taxon>
        <taxon>Sphingomonadaceae</taxon>
        <taxon>Novosphingobium</taxon>
    </lineage>
</organism>
<dbReference type="PANTHER" id="PTHR34980:SF2">
    <property type="entry name" value="INNER MEMBRANE PROTEIN YHAH-RELATED"/>
    <property type="match status" value="1"/>
</dbReference>
<accession>A0ABX8E305</accession>
<feature type="transmembrane region" description="Helical" evidence="1">
    <location>
        <begin position="165"/>
        <end position="185"/>
    </location>
</feature>
<proteinExistence type="predicted"/>
<sequence>MNVIEPIRHCLSNLVTFTGRDSRTTFWIYTAFLVVLYFAVSWIYGLIVGGAMVLDGINAISSNPDSVNEAAMADAIRTRMASTLVGTIWVNAIASLVATGLLVAAFVRRLHDSGKPGWIAGLAVALKLVGIGGGIASIPLVTAAFEKLDFAHPETMQADLQGLNSSPAVLLGMVPLLLVVVFGIMGSSDGDNRYGPEPDDY</sequence>
<dbReference type="PANTHER" id="PTHR34980">
    <property type="entry name" value="INNER MEMBRANE PROTEIN-RELATED-RELATED"/>
    <property type="match status" value="1"/>
</dbReference>
<keyword evidence="1" id="KW-0472">Membrane</keyword>
<feature type="transmembrane region" description="Helical" evidence="1">
    <location>
        <begin position="26"/>
        <end position="47"/>
    </location>
</feature>
<gene>
    <name evidence="2" type="ORF">HT578_01595</name>
</gene>
<evidence type="ECO:0000313" key="3">
    <source>
        <dbReference type="Proteomes" id="UP000677126"/>
    </source>
</evidence>
<keyword evidence="1" id="KW-0812">Transmembrane</keyword>
<protein>
    <submittedName>
        <fullName evidence="2">DUF805 domain-containing protein</fullName>
    </submittedName>
</protein>
<feature type="transmembrane region" description="Helical" evidence="1">
    <location>
        <begin position="88"/>
        <end position="107"/>
    </location>
</feature>
<keyword evidence="3" id="KW-1185">Reference proteome</keyword>
<evidence type="ECO:0000256" key="1">
    <source>
        <dbReference type="SAM" id="Phobius"/>
    </source>
</evidence>
<dbReference type="InterPro" id="IPR008523">
    <property type="entry name" value="DUF805"/>
</dbReference>
<dbReference type="RefSeq" id="WP_213501762.1">
    <property type="nucleotide sequence ID" value="NZ_CP054856.1"/>
</dbReference>